<feature type="signal peptide" evidence="1">
    <location>
        <begin position="1"/>
        <end position="25"/>
    </location>
</feature>
<feature type="chain" id="PRO_5016590643" evidence="1">
    <location>
        <begin position="26"/>
        <end position="250"/>
    </location>
</feature>
<accession>A0A377J4S5</accession>
<reference evidence="2 3" key="1">
    <citation type="submission" date="2018-06" db="EMBL/GenBank/DDBJ databases">
        <authorList>
            <consortium name="Pathogen Informatics"/>
            <person name="Doyle S."/>
        </authorList>
    </citation>
    <scope>NUCLEOTIDE SEQUENCE [LARGE SCALE GENOMIC DNA]</scope>
    <source>
        <strain evidence="2 3">NCTC12410</strain>
    </source>
</reference>
<dbReference type="Pfam" id="PF01856">
    <property type="entry name" value="HP_OMP"/>
    <property type="match status" value="1"/>
</dbReference>
<name>A0A377J4S5_9HELI</name>
<dbReference type="AlphaFoldDB" id="A0A377J4S5"/>
<dbReference type="Gene3D" id="2.40.160.20">
    <property type="match status" value="1"/>
</dbReference>
<evidence type="ECO:0000256" key="1">
    <source>
        <dbReference type="SAM" id="SignalP"/>
    </source>
</evidence>
<evidence type="ECO:0000313" key="2">
    <source>
        <dbReference type="EMBL" id="STO97319.1"/>
    </source>
</evidence>
<sequence>MSARKFGVRFLGVSAVLLASLQAEGVDKSMDKSGAFIGAEVGYAAGFTRVDPIPTNQQQQTTTQGQNITYPYAALGLKAGYGYYFVPSFGVRAYASYHYGVNGSNGTSTEIEQGGGGSGGGTTTITTNSTMQSIHQVSANVEVVWDFVQLSQASIGVYAGLGVGYGSHTAKTTSAEGAQATITEANLGSGFILPVNIGLEVGIGKHHRAGLNFRIPTIAASFKDNMGLNATYTEFSSRNLITSVGYSYVF</sequence>
<keyword evidence="1" id="KW-0732">Signal</keyword>
<dbReference type="InterPro" id="IPR002718">
    <property type="entry name" value="OMP_Helicobacter"/>
</dbReference>
<dbReference type="EMBL" id="UGHV01000001">
    <property type="protein sequence ID" value="STO97319.1"/>
    <property type="molecule type" value="Genomic_DNA"/>
</dbReference>
<organism evidence="2 3">
    <name type="scientific">Helicobacter canis</name>
    <dbReference type="NCBI Taxonomy" id="29419"/>
    <lineage>
        <taxon>Bacteria</taxon>
        <taxon>Pseudomonadati</taxon>
        <taxon>Campylobacterota</taxon>
        <taxon>Epsilonproteobacteria</taxon>
        <taxon>Campylobacterales</taxon>
        <taxon>Helicobacteraceae</taxon>
        <taxon>Helicobacter</taxon>
    </lineage>
</organism>
<proteinExistence type="predicted"/>
<gene>
    <name evidence="2" type="ORF">NCTC12410_01144</name>
</gene>
<dbReference type="Proteomes" id="UP000254841">
    <property type="component" value="Unassembled WGS sequence"/>
</dbReference>
<dbReference type="RefSeq" id="WP_115011563.1">
    <property type="nucleotide sequence ID" value="NZ_UGHV01000001.1"/>
</dbReference>
<dbReference type="OrthoDB" id="5330016at2"/>
<evidence type="ECO:0000313" key="3">
    <source>
        <dbReference type="Proteomes" id="UP000254841"/>
    </source>
</evidence>
<protein>
    <submittedName>
        <fullName evidence="2">Outer membrane protein</fullName>
    </submittedName>
</protein>